<gene>
    <name evidence="9 13" type="primary">infB</name>
    <name evidence="13" type="ORF">XW81_01730</name>
</gene>
<keyword evidence="6 9" id="KW-0547">Nucleotide-binding</keyword>
<dbReference type="Gene3D" id="3.40.50.10050">
    <property type="entry name" value="Translation initiation factor IF- 2, domain 3"/>
    <property type="match status" value="1"/>
</dbReference>
<evidence type="ECO:0000256" key="10">
    <source>
        <dbReference type="RuleBase" id="RU000644"/>
    </source>
</evidence>
<keyword evidence="7 9" id="KW-0648">Protein biosynthesis</keyword>
<dbReference type="GO" id="GO:0097216">
    <property type="term" value="F:guanosine tetraphosphate binding"/>
    <property type="evidence" value="ECO:0007669"/>
    <property type="project" value="UniProtKB-ARBA"/>
</dbReference>
<comment type="similarity">
    <text evidence="2 9 10">Belongs to the TRAFAC class translation factor GTPase superfamily. Classic translation factor GTPase family. IF-2 subfamily.</text>
</comment>
<dbReference type="Pfam" id="PF22042">
    <property type="entry name" value="EF-G_D2"/>
    <property type="match status" value="1"/>
</dbReference>
<name>A0A172WEA9_BUCSC</name>
<dbReference type="CDD" id="cd01887">
    <property type="entry name" value="IF2_eIF5B"/>
    <property type="match status" value="1"/>
</dbReference>
<dbReference type="PROSITE" id="PS51722">
    <property type="entry name" value="G_TR_2"/>
    <property type="match status" value="1"/>
</dbReference>
<dbReference type="GO" id="GO:0005829">
    <property type="term" value="C:cytosol"/>
    <property type="evidence" value="ECO:0007669"/>
    <property type="project" value="TreeGrafter"/>
</dbReference>
<evidence type="ECO:0000313" key="14">
    <source>
        <dbReference type="Proteomes" id="UP000077654"/>
    </source>
</evidence>
<dbReference type="AlphaFoldDB" id="A0A172WEA9"/>
<evidence type="ECO:0000256" key="8">
    <source>
        <dbReference type="ARBA" id="ARBA00023134"/>
    </source>
</evidence>
<keyword evidence="14" id="KW-1185">Reference proteome</keyword>
<evidence type="ECO:0000256" key="6">
    <source>
        <dbReference type="ARBA" id="ARBA00022741"/>
    </source>
</evidence>
<evidence type="ECO:0000256" key="4">
    <source>
        <dbReference type="ARBA" id="ARBA00022490"/>
    </source>
</evidence>
<dbReference type="HAMAP" id="MF_00100_B">
    <property type="entry name" value="IF_2_B"/>
    <property type="match status" value="1"/>
</dbReference>
<dbReference type="CDD" id="cd03692">
    <property type="entry name" value="mtIF2_IVc"/>
    <property type="match status" value="1"/>
</dbReference>
<dbReference type="EMBL" id="CP011299">
    <property type="protein sequence ID" value="ANF17313.1"/>
    <property type="molecule type" value="Genomic_DNA"/>
</dbReference>
<dbReference type="GO" id="GO:0003743">
    <property type="term" value="F:translation initiation factor activity"/>
    <property type="evidence" value="ECO:0007669"/>
    <property type="project" value="UniProtKB-UniRule"/>
</dbReference>
<comment type="function">
    <text evidence="9 10">One of the essential components for the initiation of protein synthesis. Protects formylmethionyl-tRNA from spontaneous hydrolysis and promotes its binding to the 30S ribosomal subunits. Also involved in the hydrolysis of GTP during the formation of the 70S ribosomal complex.</text>
</comment>
<dbReference type="SUPFAM" id="SSF52156">
    <property type="entry name" value="Initiation factor IF2/eIF5b, domain 3"/>
    <property type="match status" value="1"/>
</dbReference>
<dbReference type="InterPro" id="IPR023115">
    <property type="entry name" value="TIF_IF2_dom3"/>
</dbReference>
<dbReference type="InterPro" id="IPR044145">
    <property type="entry name" value="IF2_II"/>
</dbReference>
<dbReference type="InterPro" id="IPR005225">
    <property type="entry name" value="Small_GTP-bd"/>
</dbReference>
<dbReference type="Pfam" id="PF11987">
    <property type="entry name" value="IF-2"/>
    <property type="match status" value="1"/>
</dbReference>
<feature type="domain" description="Tr-type G" evidence="12">
    <location>
        <begin position="375"/>
        <end position="544"/>
    </location>
</feature>
<dbReference type="GO" id="GO:0005525">
    <property type="term" value="F:GTP binding"/>
    <property type="evidence" value="ECO:0007669"/>
    <property type="project" value="UniProtKB-KW"/>
</dbReference>
<dbReference type="InterPro" id="IPR000178">
    <property type="entry name" value="TF_IF2_bacterial-like"/>
</dbReference>
<dbReference type="InterPro" id="IPR004161">
    <property type="entry name" value="EFTu-like_2"/>
</dbReference>
<dbReference type="InterPro" id="IPR053905">
    <property type="entry name" value="EF-G-like_DII"/>
</dbReference>
<dbReference type="InterPro" id="IPR000795">
    <property type="entry name" value="T_Tr_GTP-bd_dom"/>
</dbReference>
<dbReference type="Gene3D" id="2.40.30.10">
    <property type="entry name" value="Translation factors"/>
    <property type="match status" value="2"/>
</dbReference>
<dbReference type="InterPro" id="IPR027417">
    <property type="entry name" value="P-loop_NTPase"/>
</dbReference>
<organism evidence="13 14">
    <name type="scientific">Buchnera aphidicola subsp. Schlechtendalia chinensis</name>
    <dbReference type="NCBI Taxonomy" id="118110"/>
    <lineage>
        <taxon>Bacteria</taxon>
        <taxon>Pseudomonadati</taxon>
        <taxon>Pseudomonadota</taxon>
        <taxon>Gammaproteobacteria</taxon>
        <taxon>Enterobacterales</taxon>
        <taxon>Erwiniaceae</taxon>
        <taxon>Buchnera</taxon>
    </lineage>
</organism>
<dbReference type="InterPro" id="IPR009000">
    <property type="entry name" value="Transl_B-barrel_sf"/>
</dbReference>
<evidence type="ECO:0000256" key="3">
    <source>
        <dbReference type="ARBA" id="ARBA00020675"/>
    </source>
</evidence>
<dbReference type="GO" id="GO:0003924">
    <property type="term" value="F:GTPase activity"/>
    <property type="evidence" value="ECO:0007669"/>
    <property type="project" value="UniProtKB-UniRule"/>
</dbReference>
<evidence type="ECO:0000256" key="9">
    <source>
        <dbReference type="HAMAP-Rule" id="MF_00100"/>
    </source>
</evidence>
<keyword evidence="5 9" id="KW-0396">Initiation factor</keyword>
<dbReference type="NCBIfam" id="TIGR00231">
    <property type="entry name" value="small_GTP"/>
    <property type="match status" value="1"/>
</dbReference>
<protein>
    <recommendedName>
        <fullName evidence="3 9">Translation initiation factor IF-2</fullName>
    </recommendedName>
</protein>
<dbReference type="Gene3D" id="3.40.50.300">
    <property type="entry name" value="P-loop containing nucleotide triphosphate hydrolases"/>
    <property type="match status" value="1"/>
</dbReference>
<dbReference type="NCBIfam" id="TIGR00487">
    <property type="entry name" value="IF-2"/>
    <property type="match status" value="1"/>
</dbReference>
<evidence type="ECO:0000256" key="5">
    <source>
        <dbReference type="ARBA" id="ARBA00022540"/>
    </source>
</evidence>
<dbReference type="Pfam" id="PF00009">
    <property type="entry name" value="GTP_EFTU"/>
    <property type="match status" value="1"/>
</dbReference>
<evidence type="ECO:0000256" key="7">
    <source>
        <dbReference type="ARBA" id="ARBA00022917"/>
    </source>
</evidence>
<evidence type="ECO:0000256" key="1">
    <source>
        <dbReference type="ARBA" id="ARBA00004496"/>
    </source>
</evidence>
<evidence type="ECO:0000256" key="2">
    <source>
        <dbReference type="ARBA" id="ARBA00007733"/>
    </source>
</evidence>
<keyword evidence="8 9" id="KW-0342">GTP-binding</keyword>
<dbReference type="PANTHER" id="PTHR43381">
    <property type="entry name" value="TRANSLATION INITIATION FACTOR IF-2-RELATED"/>
    <property type="match status" value="1"/>
</dbReference>
<accession>A0A172WEA9</accession>
<dbReference type="InterPro" id="IPR009061">
    <property type="entry name" value="DNA-bd_dom_put_sf"/>
</dbReference>
<dbReference type="InterPro" id="IPR036925">
    <property type="entry name" value="TIF_IF2_dom3_sf"/>
</dbReference>
<keyword evidence="4 9" id="KW-0963">Cytoplasm</keyword>
<dbReference type="SUPFAM" id="SSF50447">
    <property type="entry name" value="Translation proteins"/>
    <property type="match status" value="2"/>
</dbReference>
<dbReference type="Pfam" id="PF08364">
    <property type="entry name" value="IF2_assoc"/>
    <property type="match status" value="1"/>
</dbReference>
<dbReference type="PROSITE" id="PS01176">
    <property type="entry name" value="IF2"/>
    <property type="match status" value="1"/>
</dbReference>
<reference evidence="13 14" key="1">
    <citation type="submission" date="2015-04" db="EMBL/GenBank/DDBJ databases">
        <title>Buchnera aphidicola assembly.</title>
        <authorList>
            <person name="Zhang Y."/>
        </authorList>
    </citation>
    <scope>NUCLEOTIDE SEQUENCE [LARGE SCALE GENOMIC DNA]</scope>
    <source>
        <strain evidence="13 14">SC</strain>
    </source>
</reference>
<dbReference type="InterPro" id="IPR006847">
    <property type="entry name" value="IF2_N"/>
</dbReference>
<dbReference type="PANTHER" id="PTHR43381:SF5">
    <property type="entry name" value="TR-TYPE G DOMAIN-CONTAINING PROTEIN"/>
    <property type="match status" value="1"/>
</dbReference>
<feature type="binding site" evidence="9">
    <location>
        <begin position="430"/>
        <end position="434"/>
    </location>
    <ligand>
        <name>GTP</name>
        <dbReference type="ChEBI" id="CHEBI:37565"/>
    </ligand>
</feature>
<proteinExistence type="inferred from homology"/>
<feature type="binding site" evidence="9">
    <location>
        <begin position="384"/>
        <end position="391"/>
    </location>
    <ligand>
        <name>GTP</name>
        <dbReference type="ChEBI" id="CHEBI:37565"/>
    </ligand>
</feature>
<dbReference type="OrthoDB" id="9811804at2"/>
<dbReference type="Pfam" id="PF04760">
    <property type="entry name" value="IF2_N"/>
    <property type="match status" value="1"/>
</dbReference>
<dbReference type="InterPro" id="IPR013575">
    <property type="entry name" value="IF2_assoc_dom_bac"/>
</dbReference>
<dbReference type="SUPFAM" id="SSF46955">
    <property type="entry name" value="Putative DNA-binding domain"/>
    <property type="match status" value="1"/>
</dbReference>
<feature type="binding site" evidence="9">
    <location>
        <begin position="484"/>
        <end position="487"/>
    </location>
    <ligand>
        <name>GTP</name>
        <dbReference type="ChEBI" id="CHEBI:37565"/>
    </ligand>
</feature>
<dbReference type="SUPFAM" id="SSF52540">
    <property type="entry name" value="P-loop containing nucleoside triphosphate hydrolases"/>
    <property type="match status" value="1"/>
</dbReference>
<dbReference type="Proteomes" id="UP000077654">
    <property type="component" value="Chromosome"/>
</dbReference>
<comment type="subcellular location">
    <subcellularLocation>
        <location evidence="1 9 11">Cytoplasm</location>
    </subcellularLocation>
</comment>
<dbReference type="Pfam" id="PF03144">
    <property type="entry name" value="GTP_EFTU_D2"/>
    <property type="match status" value="1"/>
</dbReference>
<dbReference type="Gene3D" id="3.30.56.50">
    <property type="entry name" value="Putative DNA-binding domain, N-terminal subdomain of bacterial translation initiation factor IF2"/>
    <property type="match status" value="1"/>
</dbReference>
<dbReference type="FunFam" id="3.40.50.10050:FF:000001">
    <property type="entry name" value="Translation initiation factor IF-2"/>
    <property type="match status" value="1"/>
</dbReference>
<dbReference type="STRING" id="118110.XW81_01730"/>
<dbReference type="CDD" id="cd03702">
    <property type="entry name" value="IF2_mtIF2_II"/>
    <property type="match status" value="1"/>
</dbReference>
<feature type="region of interest" description="G-domain" evidence="9">
    <location>
        <begin position="378"/>
        <end position="526"/>
    </location>
</feature>
<evidence type="ECO:0000259" key="12">
    <source>
        <dbReference type="PROSITE" id="PS51722"/>
    </source>
</evidence>
<sequence>MMEIDINILSKEMNISVEKLVQKCVKAGIIKDNYNFLTKNEKKILEKYFKNTNHVLKNTLTLKRKTRSTLNISNMGGKNKCVYVEIRKHKTYTKPKEGINNSTLDDVSYNSIKNEYELLSNSEQKISHFHHSAKNVSKKNDTLNNIKKDVNVNNAEKKVNSIFQNIGCNNVSSKKIELQYNENVLSPILKETKKNKDKKNNWSKDLIRKKSRNVSNTISARNFNRYTGIKDNNRLHHQKKIKNTNNRNNKTYLDKKFNHENYKSFSNLEKSNKVCQNSTLQQIFMKPSCVINRDITINNVITVCELANKMAVKSSEIIKKMMKLGYIVTINQSLDKDMAQLVAEEMGHKVTIYHEDKLEQDIMKNRDISNERVQIRPPIVAIMGHVDHGKTSLLDYIRLTKIASQEAGGITQHIGAYHIEVRKKIITFLDTPGHAAFTAMRSRGAQITDIVVLVVASDDGVKPQTIEAIQHAQAASVPILVAINKIDKPNSEPEKVKNELIKYNILPEEWGGDNIFVNISAKTGEGIDNLLKSILLQSEMLELKTTISGMATGLVIESFLDKGKGPIATILIQEGTLKKGDIVLCGLEYGKIRAIKNSLGKEVQFASPSIPVEILGLSGIPIAGDKVVVVGDEKKAKEVSIYRQMKFREKKLTKKSSFKLSNIFEKIKKDKILELNIVLKSDVQGSLEAISDSLNKLSDSNAKVNIIGKGVGNVTETDAYFAFASKAIIIGFNVKADFSAQRIIESENLDFRHYSVIYHIIDEIKRSIHGMRSPTYKQEIIGLAEVRNVFKSPNFGSVAGCMVIEGIVRRHDLIKILRKNKVIYEGRLESLKRFKEDTSEVRNGVECGIGIKNYSDICVSDLIETFRSLEIKTTSQ</sequence>
<dbReference type="FunFam" id="2.40.30.10:FF:000008">
    <property type="entry name" value="Translation initiation factor IF-2"/>
    <property type="match status" value="1"/>
</dbReference>
<evidence type="ECO:0000256" key="11">
    <source>
        <dbReference type="RuleBase" id="RU000645"/>
    </source>
</evidence>
<dbReference type="InterPro" id="IPR015760">
    <property type="entry name" value="TIF_IF2"/>
</dbReference>
<dbReference type="PATRIC" id="fig|118110.3.peg.349"/>
<evidence type="ECO:0000313" key="13">
    <source>
        <dbReference type="EMBL" id="ANF17313.1"/>
    </source>
</evidence>
<dbReference type="FunFam" id="2.40.30.10:FF:000007">
    <property type="entry name" value="Translation initiation factor IF-2"/>
    <property type="match status" value="1"/>
</dbReference>
<dbReference type="FunFam" id="3.40.50.300:FF:000019">
    <property type="entry name" value="Translation initiation factor IF-2"/>
    <property type="match status" value="1"/>
</dbReference>